<evidence type="ECO:0000256" key="1">
    <source>
        <dbReference type="ARBA" id="ARBA00004651"/>
    </source>
</evidence>
<keyword evidence="4" id="KW-1003">Cell membrane</keyword>
<dbReference type="GO" id="GO:0015105">
    <property type="term" value="F:arsenite transmembrane transporter activity"/>
    <property type="evidence" value="ECO:0007669"/>
    <property type="project" value="InterPro"/>
</dbReference>
<keyword evidence="3" id="KW-0813">Transport</keyword>
<feature type="transmembrane region" description="Helical" evidence="8">
    <location>
        <begin position="171"/>
        <end position="190"/>
    </location>
</feature>
<feature type="domain" description="Citrate transporter-like" evidence="9">
    <location>
        <begin position="18"/>
        <end position="340"/>
    </location>
</feature>
<evidence type="ECO:0000256" key="7">
    <source>
        <dbReference type="ARBA" id="ARBA00023136"/>
    </source>
</evidence>
<keyword evidence="6 8" id="KW-1133">Transmembrane helix</keyword>
<evidence type="ECO:0000256" key="2">
    <source>
        <dbReference type="ARBA" id="ARBA00009843"/>
    </source>
</evidence>
<dbReference type="Proteomes" id="UP000273278">
    <property type="component" value="Chromosome"/>
</dbReference>
<evidence type="ECO:0000256" key="4">
    <source>
        <dbReference type="ARBA" id="ARBA00022475"/>
    </source>
</evidence>
<evidence type="ECO:0000259" key="9">
    <source>
        <dbReference type="Pfam" id="PF03600"/>
    </source>
</evidence>
<feature type="transmembrane region" description="Helical" evidence="8">
    <location>
        <begin position="99"/>
        <end position="121"/>
    </location>
</feature>
<dbReference type="PRINTS" id="PR00758">
    <property type="entry name" value="ARSENICPUMP"/>
</dbReference>
<dbReference type="PANTHER" id="PTHR43302:SF5">
    <property type="entry name" value="TRANSPORTER ARSB-RELATED"/>
    <property type="match status" value="1"/>
</dbReference>
<dbReference type="AlphaFoldDB" id="A0A3G3IGQ1"/>
<feature type="transmembrane region" description="Helical" evidence="8">
    <location>
        <begin position="244"/>
        <end position="264"/>
    </location>
</feature>
<evidence type="ECO:0000256" key="8">
    <source>
        <dbReference type="SAM" id="Phobius"/>
    </source>
</evidence>
<feature type="transmembrane region" description="Helical" evidence="8">
    <location>
        <begin position="56"/>
        <end position="79"/>
    </location>
</feature>
<dbReference type="InterPro" id="IPR000802">
    <property type="entry name" value="Arsenical_pump_ArsB"/>
</dbReference>
<gene>
    <name evidence="10" type="ORF">BKD89_04315</name>
</gene>
<keyword evidence="5 8" id="KW-0812">Transmembrane</keyword>
<name>A0A3G3IGQ1_9ARCH</name>
<feature type="transmembrane region" description="Helical" evidence="8">
    <location>
        <begin position="350"/>
        <end position="373"/>
    </location>
</feature>
<accession>A0A3G3IGQ1</accession>
<evidence type="ECO:0000256" key="6">
    <source>
        <dbReference type="ARBA" id="ARBA00022989"/>
    </source>
</evidence>
<dbReference type="GO" id="GO:0005886">
    <property type="term" value="C:plasma membrane"/>
    <property type="evidence" value="ECO:0007669"/>
    <property type="project" value="UniProtKB-SubCell"/>
</dbReference>
<feature type="transmembrane region" description="Helical" evidence="8">
    <location>
        <begin position="27"/>
        <end position="44"/>
    </location>
</feature>
<comment type="similarity">
    <text evidence="2">Belongs to the CitM (TC 2.A.11) transporter family.</text>
</comment>
<dbReference type="PANTHER" id="PTHR43302">
    <property type="entry name" value="TRANSPORTER ARSB-RELATED"/>
    <property type="match status" value="1"/>
</dbReference>
<dbReference type="InterPro" id="IPR004680">
    <property type="entry name" value="Cit_transptr-like_dom"/>
</dbReference>
<evidence type="ECO:0000256" key="3">
    <source>
        <dbReference type="ARBA" id="ARBA00022448"/>
    </source>
</evidence>
<evidence type="ECO:0000256" key="5">
    <source>
        <dbReference type="ARBA" id="ARBA00022692"/>
    </source>
</evidence>
<dbReference type="EMBL" id="CP017686">
    <property type="protein sequence ID" value="AYQ55027.1"/>
    <property type="molecule type" value="Genomic_DNA"/>
</dbReference>
<proteinExistence type="inferred from homology"/>
<organism evidence="10 11">
    <name type="scientific">Methanomethylophilus alvi</name>
    <dbReference type="NCBI Taxonomy" id="1291540"/>
    <lineage>
        <taxon>Archaea</taxon>
        <taxon>Methanobacteriati</taxon>
        <taxon>Thermoplasmatota</taxon>
        <taxon>Thermoplasmata</taxon>
        <taxon>Methanomassiliicoccales</taxon>
        <taxon>Methanomethylophilaceae</taxon>
        <taxon>Methanomethylophilus</taxon>
    </lineage>
</organism>
<reference evidence="10 11" key="1">
    <citation type="submission" date="2016-10" db="EMBL/GenBank/DDBJ databases">
        <title>Complete genome of the TMA-utilizing, human hosted archaeon Methanomethylophilus alvus Gen. nov, sp. nov., strain Mx-05, derived from a pure culture.</title>
        <authorList>
            <person name="Brugere J.-F."/>
            <person name="Ben Hania W."/>
            <person name="Chaudhary P.P."/>
            <person name="Gaci N."/>
            <person name="Borrel G."/>
            <person name="Cao Van Tuat L."/>
            <person name="Fardeau M.-L."/>
            <person name="Harris H.M.B."/>
            <person name="O'Toole P.W."/>
            <person name="Ollivier B."/>
        </authorList>
    </citation>
    <scope>NUCLEOTIDE SEQUENCE [LARGE SCALE GENOMIC DNA]</scope>
    <source>
        <strain evidence="10 11">Mx-05</strain>
    </source>
</reference>
<feature type="transmembrane region" description="Helical" evidence="8">
    <location>
        <begin position="393"/>
        <end position="412"/>
    </location>
</feature>
<evidence type="ECO:0000313" key="11">
    <source>
        <dbReference type="Proteomes" id="UP000273278"/>
    </source>
</evidence>
<keyword evidence="7 8" id="KW-0472">Membrane</keyword>
<sequence>MSASAVFVLTYSLIAVRKVNGRRIRTWTAAVLGGVLMLLLGVVTPSEAWDYINFEVILQLAGMMMLTASLQYCGFFEIVVDFLMRRFDGRRRFLSGVMAITACLSAVMLNDAVVLIFTPIVLRCCQRMRADPVPYMVGVFVSANIGSAATVVGNPQNALVASMAGIGFLDYSIRVIPLTVICMAVAMLMMRRMYGGRLDTDDASLSGETFHTREVDKYRLCAVLAVTVTALVLFALSVPLGLRIYQIALAAGAVSLIIVLTDSMRAGGYVIRHVDWSILLFFTGLFVVIAGAVSSGLLDSMSELFGMGDGNVPSIGVLSGFSTVLANLVSNVPSVMLIGQLLPEGDMVLWITLAVTSTFAGNLTLIGAAANIIVEDEGEKHGIRMDFFRYLRVGIPIAVITIVIATAYLYMLDILL</sequence>
<dbReference type="Pfam" id="PF03600">
    <property type="entry name" value="CitMHS"/>
    <property type="match status" value="1"/>
</dbReference>
<evidence type="ECO:0000313" key="10">
    <source>
        <dbReference type="EMBL" id="AYQ55027.1"/>
    </source>
</evidence>
<feature type="transmembrane region" description="Helical" evidence="8">
    <location>
        <begin position="220"/>
        <end position="238"/>
    </location>
</feature>
<comment type="subcellular location">
    <subcellularLocation>
        <location evidence="1">Cell membrane</location>
        <topology evidence="1">Multi-pass membrane protein</topology>
    </subcellularLocation>
</comment>
<feature type="transmembrane region" description="Helical" evidence="8">
    <location>
        <begin position="276"/>
        <end position="298"/>
    </location>
</feature>
<protein>
    <submittedName>
        <fullName evidence="10">Arsenic ABC transporter</fullName>
    </submittedName>
</protein>